<name>A0AAV5WDW8_9BILA</name>
<reference evidence="1" key="1">
    <citation type="submission" date="2023-10" db="EMBL/GenBank/DDBJ databases">
        <title>Genome assembly of Pristionchus species.</title>
        <authorList>
            <person name="Yoshida K."/>
            <person name="Sommer R.J."/>
        </authorList>
    </citation>
    <scope>NUCLEOTIDE SEQUENCE</scope>
    <source>
        <strain evidence="1">RS5133</strain>
    </source>
</reference>
<feature type="non-terminal residue" evidence="1">
    <location>
        <position position="62"/>
    </location>
</feature>
<sequence length="62" mass="7219">VLSIDRTVTRSDLIQFLQRVGPLTAISFPVYHPRKPLPNELLGGKPVLLRRADFWFKNDPYR</sequence>
<dbReference type="Proteomes" id="UP001432322">
    <property type="component" value="Unassembled WGS sequence"/>
</dbReference>
<dbReference type="EMBL" id="BTSY01000005">
    <property type="protein sequence ID" value="GMT30067.1"/>
    <property type="molecule type" value="Genomic_DNA"/>
</dbReference>
<protein>
    <submittedName>
        <fullName evidence="1">Uncharacterized protein</fullName>
    </submittedName>
</protein>
<evidence type="ECO:0000313" key="1">
    <source>
        <dbReference type="EMBL" id="GMT30067.1"/>
    </source>
</evidence>
<feature type="non-terminal residue" evidence="1">
    <location>
        <position position="1"/>
    </location>
</feature>
<organism evidence="1 2">
    <name type="scientific">Pristionchus fissidentatus</name>
    <dbReference type="NCBI Taxonomy" id="1538716"/>
    <lineage>
        <taxon>Eukaryota</taxon>
        <taxon>Metazoa</taxon>
        <taxon>Ecdysozoa</taxon>
        <taxon>Nematoda</taxon>
        <taxon>Chromadorea</taxon>
        <taxon>Rhabditida</taxon>
        <taxon>Rhabditina</taxon>
        <taxon>Diplogasteromorpha</taxon>
        <taxon>Diplogasteroidea</taxon>
        <taxon>Neodiplogasteridae</taxon>
        <taxon>Pristionchus</taxon>
    </lineage>
</organism>
<dbReference type="AlphaFoldDB" id="A0AAV5WDW8"/>
<gene>
    <name evidence="1" type="ORF">PFISCL1PPCAC_21364</name>
</gene>
<comment type="caution">
    <text evidence="1">The sequence shown here is derived from an EMBL/GenBank/DDBJ whole genome shotgun (WGS) entry which is preliminary data.</text>
</comment>
<proteinExistence type="predicted"/>
<keyword evidence="2" id="KW-1185">Reference proteome</keyword>
<evidence type="ECO:0000313" key="2">
    <source>
        <dbReference type="Proteomes" id="UP001432322"/>
    </source>
</evidence>
<accession>A0AAV5WDW8</accession>